<protein>
    <submittedName>
        <fullName evidence="7">Rhomboid family intramembrane serine protease</fullName>
    </submittedName>
</protein>
<keyword evidence="8" id="KW-1185">Reference proteome</keyword>
<dbReference type="GO" id="GO:0016020">
    <property type="term" value="C:membrane"/>
    <property type="evidence" value="ECO:0007669"/>
    <property type="project" value="UniProtKB-SubCell"/>
</dbReference>
<feature type="transmembrane region" description="Helical" evidence="5">
    <location>
        <begin position="352"/>
        <end position="375"/>
    </location>
</feature>
<feature type="transmembrane region" description="Helical" evidence="5">
    <location>
        <begin position="98"/>
        <end position="116"/>
    </location>
</feature>
<keyword evidence="2 5" id="KW-0812">Transmembrane</keyword>
<dbReference type="RefSeq" id="WP_049995038.1">
    <property type="nucleotide sequence ID" value="NZ_CP031310.1"/>
</dbReference>
<sequence length="610" mass="64543">MVALTAVVLAALLAGVGWLVWTNGGSERWRALTDDRFVYGVPWGTLVAVALVTAFYLLAQHGLTSWNEPLTLPFVSWSWFYPVGVLTSGFAHGSPAHLLGNMTGTLAFGVVAEYAWGHYPQRRGHTIQDSLLAPEESRFSRPGARIALVTGAMFAVALLTGIFSLGPGLGFSGAVFGIAGFAIVTKPRAAIAAVVASSALSTLYQALADPVVRGTISVGPPAPPSWAGIAFQAHMLGFVVGVLLAVGLLWSRQKDLAPLEVFFATLAFGLALSLWLLVWPGGQDVFYLYRGAGVIFVVLLTGLVTIAATGSDRSISRSIAILAVALLAIPFALTTLWFLAALSGAVPELSGFAPFAALLVLAVVALALPALPTALRGEDSRWATRRRTAFLGLGTVAILLLLPGILYGPVAVDTDSITETNEIEVGDYVVTYAENVTGGQELLMLDLNTSSLNQTYDGLLVASDSRSMWTIGERKDSIAFDGEGEVQVGGLGWRETVRAERTGWEVTGNASAYAVDLIHDGERTRSFTSDPVRADVHIDDHRVTVVPTQEEFELRVTRDGDVVGTSAIPDAGDTATVDPLTIRAIDDDGTTQVVVESDGTSVTVAVEETY</sequence>
<feature type="transmembrane region" description="Helical" evidence="5">
    <location>
        <begin position="387"/>
        <end position="407"/>
    </location>
</feature>
<name>A0A4D6HE85_9EURY</name>
<feature type="domain" description="Peptidase S54 rhomboid" evidence="6">
    <location>
        <begin position="150"/>
        <end position="249"/>
    </location>
</feature>
<evidence type="ECO:0000256" key="1">
    <source>
        <dbReference type="ARBA" id="ARBA00004141"/>
    </source>
</evidence>
<dbReference type="KEGG" id="hsn:DV733_08890"/>
<dbReference type="AlphaFoldDB" id="A0A4D6HE85"/>
<feature type="transmembrane region" description="Helical" evidence="5">
    <location>
        <begin position="38"/>
        <end position="58"/>
    </location>
</feature>
<proteinExistence type="predicted"/>
<dbReference type="InterPro" id="IPR022764">
    <property type="entry name" value="Peptidase_S54_rhomboid_dom"/>
</dbReference>
<feature type="transmembrane region" description="Helical" evidence="5">
    <location>
        <begin position="261"/>
        <end position="281"/>
    </location>
</feature>
<dbReference type="EMBL" id="CP031310">
    <property type="protein sequence ID" value="QCC51352.1"/>
    <property type="molecule type" value="Genomic_DNA"/>
</dbReference>
<keyword evidence="7" id="KW-0645">Protease</keyword>
<evidence type="ECO:0000259" key="6">
    <source>
        <dbReference type="Pfam" id="PF01694"/>
    </source>
</evidence>
<dbReference type="Gene3D" id="1.20.1540.10">
    <property type="entry name" value="Rhomboid-like"/>
    <property type="match status" value="1"/>
</dbReference>
<feature type="transmembrane region" description="Helical" evidence="5">
    <location>
        <begin position="169"/>
        <end position="185"/>
    </location>
</feature>
<gene>
    <name evidence="7" type="ORF">DV733_08890</name>
</gene>
<feature type="transmembrane region" description="Helical" evidence="5">
    <location>
        <begin position="319"/>
        <end position="340"/>
    </location>
</feature>
<evidence type="ECO:0000256" key="3">
    <source>
        <dbReference type="ARBA" id="ARBA00022989"/>
    </source>
</evidence>
<keyword evidence="3 5" id="KW-1133">Transmembrane helix</keyword>
<feature type="transmembrane region" description="Helical" evidence="5">
    <location>
        <begin position="287"/>
        <end position="307"/>
    </location>
</feature>
<evidence type="ECO:0000313" key="8">
    <source>
        <dbReference type="Proteomes" id="UP000296706"/>
    </source>
</evidence>
<evidence type="ECO:0000313" key="7">
    <source>
        <dbReference type="EMBL" id="QCC51352.1"/>
    </source>
</evidence>
<dbReference type="OrthoDB" id="205691at2157"/>
<dbReference type="GO" id="GO:0004252">
    <property type="term" value="F:serine-type endopeptidase activity"/>
    <property type="evidence" value="ECO:0007669"/>
    <property type="project" value="InterPro"/>
</dbReference>
<dbReference type="InterPro" id="IPR035952">
    <property type="entry name" value="Rhomboid-like_sf"/>
</dbReference>
<dbReference type="Pfam" id="PF01694">
    <property type="entry name" value="Rhomboid"/>
    <property type="match status" value="1"/>
</dbReference>
<feature type="transmembrane region" description="Helical" evidence="5">
    <location>
        <begin position="227"/>
        <end position="249"/>
    </location>
</feature>
<dbReference type="SUPFAM" id="SSF144091">
    <property type="entry name" value="Rhomboid-like"/>
    <property type="match status" value="1"/>
</dbReference>
<evidence type="ECO:0000256" key="4">
    <source>
        <dbReference type="ARBA" id="ARBA00023136"/>
    </source>
</evidence>
<evidence type="ECO:0000256" key="5">
    <source>
        <dbReference type="SAM" id="Phobius"/>
    </source>
</evidence>
<keyword evidence="4 5" id="KW-0472">Membrane</keyword>
<dbReference type="GeneID" id="39847973"/>
<dbReference type="GO" id="GO:0006508">
    <property type="term" value="P:proteolysis"/>
    <property type="evidence" value="ECO:0007669"/>
    <property type="project" value="UniProtKB-KW"/>
</dbReference>
<accession>A0A4D6HE85</accession>
<keyword evidence="7" id="KW-0378">Hydrolase</keyword>
<feature type="transmembrane region" description="Helical" evidence="5">
    <location>
        <begin position="70"/>
        <end position="92"/>
    </location>
</feature>
<dbReference type="STRING" id="1457250.GCA_000755225_01124"/>
<dbReference type="Proteomes" id="UP000296706">
    <property type="component" value="Chromosome"/>
</dbReference>
<comment type="subcellular location">
    <subcellularLocation>
        <location evidence="1">Membrane</location>
        <topology evidence="1">Multi-pass membrane protein</topology>
    </subcellularLocation>
</comment>
<feature type="transmembrane region" description="Helical" evidence="5">
    <location>
        <begin position="190"/>
        <end position="207"/>
    </location>
</feature>
<evidence type="ECO:0000256" key="2">
    <source>
        <dbReference type="ARBA" id="ARBA00022692"/>
    </source>
</evidence>
<reference evidence="7 8" key="1">
    <citation type="journal article" date="2019" name="Nat. Commun.">
        <title>A new type of DNA phosphorothioation-based antiviral system in archaea.</title>
        <authorList>
            <person name="Xiong L."/>
            <person name="Liu S."/>
            <person name="Chen S."/>
            <person name="Xiao Y."/>
            <person name="Zhu B."/>
            <person name="Gao Y."/>
            <person name="Zhang Y."/>
            <person name="Chen B."/>
            <person name="Luo J."/>
            <person name="Deng Z."/>
            <person name="Chen X."/>
            <person name="Wang L."/>
            <person name="Chen S."/>
        </authorList>
    </citation>
    <scope>NUCLEOTIDE SEQUENCE [LARGE SCALE GENOMIC DNA]</scope>
    <source>
        <strain evidence="7 8">CBA1105</strain>
    </source>
</reference>
<organism evidence="7 8">
    <name type="scientific">Halapricum salinum</name>
    <dbReference type="NCBI Taxonomy" id="1457250"/>
    <lineage>
        <taxon>Archaea</taxon>
        <taxon>Methanobacteriati</taxon>
        <taxon>Methanobacteriota</taxon>
        <taxon>Stenosarchaea group</taxon>
        <taxon>Halobacteria</taxon>
        <taxon>Halobacteriales</taxon>
        <taxon>Haloarculaceae</taxon>
        <taxon>Halapricum</taxon>
    </lineage>
</organism>